<evidence type="ECO:0000313" key="7">
    <source>
        <dbReference type="EMBL" id="GAH37402.1"/>
    </source>
</evidence>
<evidence type="ECO:0000259" key="6">
    <source>
        <dbReference type="PROSITE" id="PS50125"/>
    </source>
</evidence>
<dbReference type="CDD" id="cd07302">
    <property type="entry name" value="CHD"/>
    <property type="match status" value="1"/>
</dbReference>
<organism evidence="7">
    <name type="scientific">marine sediment metagenome</name>
    <dbReference type="NCBI Taxonomy" id="412755"/>
    <lineage>
        <taxon>unclassified sequences</taxon>
        <taxon>metagenomes</taxon>
        <taxon>ecological metagenomes</taxon>
    </lineage>
</organism>
<keyword evidence="4" id="KW-1133">Transmembrane helix</keyword>
<proteinExistence type="predicted"/>
<keyword evidence="2" id="KW-1003">Cell membrane</keyword>
<comment type="caution">
    <text evidence="7">The sequence shown here is derived from an EMBL/GenBank/DDBJ whole genome shotgun (WGS) entry which is preliminary data.</text>
</comment>
<accession>X1EXU2</accession>
<dbReference type="GO" id="GO:0030313">
    <property type="term" value="C:cell envelope"/>
    <property type="evidence" value="ECO:0007669"/>
    <property type="project" value="UniProtKB-SubCell"/>
</dbReference>
<dbReference type="GO" id="GO:0035556">
    <property type="term" value="P:intracellular signal transduction"/>
    <property type="evidence" value="ECO:0007669"/>
    <property type="project" value="InterPro"/>
</dbReference>
<keyword evidence="5" id="KW-0472">Membrane</keyword>
<gene>
    <name evidence="7" type="ORF">S03H2_20475</name>
</gene>
<evidence type="ECO:0000256" key="5">
    <source>
        <dbReference type="ARBA" id="ARBA00023136"/>
    </source>
</evidence>
<name>X1EXU2_9ZZZZ</name>
<comment type="subcellular location">
    <subcellularLocation>
        <location evidence="1">Cell envelope</location>
    </subcellularLocation>
</comment>
<keyword evidence="3" id="KW-0812">Transmembrane</keyword>
<dbReference type="GO" id="GO:0006171">
    <property type="term" value="P:cAMP biosynthetic process"/>
    <property type="evidence" value="ECO:0007669"/>
    <property type="project" value="TreeGrafter"/>
</dbReference>
<evidence type="ECO:0000256" key="4">
    <source>
        <dbReference type="ARBA" id="ARBA00022989"/>
    </source>
</evidence>
<protein>
    <recommendedName>
        <fullName evidence="6">Guanylate cyclase domain-containing protein</fullName>
    </recommendedName>
</protein>
<dbReference type="InterPro" id="IPR050697">
    <property type="entry name" value="Adenylyl/Guanylyl_Cyclase_3/4"/>
</dbReference>
<dbReference type="Pfam" id="PF00211">
    <property type="entry name" value="Guanylate_cyc"/>
    <property type="match status" value="1"/>
</dbReference>
<dbReference type="SMART" id="SM00044">
    <property type="entry name" value="CYCc"/>
    <property type="match status" value="1"/>
</dbReference>
<dbReference type="AlphaFoldDB" id="X1EXU2"/>
<feature type="non-terminal residue" evidence="7">
    <location>
        <position position="1"/>
    </location>
</feature>
<dbReference type="PANTHER" id="PTHR43081">
    <property type="entry name" value="ADENYLATE CYCLASE, TERMINAL-DIFFERENTIATION SPECIFIC-RELATED"/>
    <property type="match status" value="1"/>
</dbReference>
<dbReference type="InterPro" id="IPR001054">
    <property type="entry name" value="A/G_cyclase"/>
</dbReference>
<feature type="domain" description="Guanylate cyclase" evidence="6">
    <location>
        <begin position="17"/>
        <end position="147"/>
    </location>
</feature>
<dbReference type="PANTHER" id="PTHR43081:SF1">
    <property type="entry name" value="ADENYLATE CYCLASE, TERMINAL-DIFFERENTIATION SPECIFIC"/>
    <property type="match status" value="1"/>
</dbReference>
<dbReference type="GO" id="GO:0003824">
    <property type="term" value="F:catalytic activity"/>
    <property type="evidence" value="ECO:0007669"/>
    <property type="project" value="UniProtKB-ARBA"/>
</dbReference>
<dbReference type="FunFam" id="3.30.70.1230:FF:000016">
    <property type="entry name" value="Adenylate/guanylate cyclase domain-containing protein"/>
    <property type="match status" value="1"/>
</dbReference>
<evidence type="ECO:0000256" key="2">
    <source>
        <dbReference type="ARBA" id="ARBA00022475"/>
    </source>
</evidence>
<evidence type="ECO:0000256" key="1">
    <source>
        <dbReference type="ARBA" id="ARBA00004196"/>
    </source>
</evidence>
<sequence length="253" mass="28961">TQNPEKLEMGGKEIEATVLFTDIQGFTGISEHFSPPEIVEFLNDYFEKVEQIIFNNNGMLDKYTGDGIMAIFGAPIENREHALFTCNAALEFNKLSSLKIETKNRSIPLITRIGINSGRFVVGNIGSSHRMDYTAIGDTVNLSARLEGVNKIYGTQNIISETTYGLVKDKFICRELDFIRVKGRDKPLRIYSVISKKEDLDNNTEKYLSMHKEVLELYRKRKFKLAAIAFEKQKVNQHILLLHSIYQYPEKKI</sequence>
<dbReference type="SUPFAM" id="SSF55073">
    <property type="entry name" value="Nucleotide cyclase"/>
    <property type="match status" value="1"/>
</dbReference>
<dbReference type="EMBL" id="BARU01010797">
    <property type="protein sequence ID" value="GAH37402.1"/>
    <property type="molecule type" value="Genomic_DNA"/>
</dbReference>
<evidence type="ECO:0000256" key="3">
    <source>
        <dbReference type="ARBA" id="ARBA00022692"/>
    </source>
</evidence>
<dbReference type="InterPro" id="IPR029787">
    <property type="entry name" value="Nucleotide_cyclase"/>
</dbReference>
<dbReference type="PROSITE" id="PS50125">
    <property type="entry name" value="GUANYLATE_CYCLASE_2"/>
    <property type="match status" value="1"/>
</dbReference>
<reference evidence="7" key="1">
    <citation type="journal article" date="2014" name="Front. Microbiol.">
        <title>High frequency of phylogenetically diverse reductive dehalogenase-homologous genes in deep subseafloor sedimentary metagenomes.</title>
        <authorList>
            <person name="Kawai M."/>
            <person name="Futagami T."/>
            <person name="Toyoda A."/>
            <person name="Takaki Y."/>
            <person name="Nishi S."/>
            <person name="Hori S."/>
            <person name="Arai W."/>
            <person name="Tsubouchi T."/>
            <person name="Morono Y."/>
            <person name="Uchiyama I."/>
            <person name="Ito T."/>
            <person name="Fujiyama A."/>
            <person name="Inagaki F."/>
            <person name="Takami H."/>
        </authorList>
    </citation>
    <scope>NUCLEOTIDE SEQUENCE</scope>
    <source>
        <strain evidence="7">Expedition CK06-06</strain>
    </source>
</reference>
<dbReference type="Gene3D" id="3.30.70.1230">
    <property type="entry name" value="Nucleotide cyclase"/>
    <property type="match status" value="1"/>
</dbReference>